<dbReference type="Pfam" id="PF06545">
    <property type="entry name" value="AllG"/>
    <property type="match status" value="1"/>
</dbReference>
<dbReference type="Gene3D" id="1.10.10.660">
    <property type="entry name" value="conserved protein of unknown function from Enterococcus faecalis V583"/>
    <property type="match status" value="1"/>
</dbReference>
<evidence type="ECO:0008006" key="2">
    <source>
        <dbReference type="Google" id="ProtNLM"/>
    </source>
</evidence>
<sequence>MSQINKLFGSDLNVLNMGSQIFHEEVLKQDNPSVNIDWKPPGAGDEKLLEALDWLSDQTQIDQANDKVIEIMMSSKMVLTGVARAIDVVPGMTKHTVLHAGPPITFDKMPGPMKGAVIGALIYEKLAKDADEALALAQSDVITYASCHDHQTVGAMTGVISANMLVHCVKNETYGNYGFSMVHEGSGYTVQRYGSWDEGVINRLNWLDQEFRPVLNDAIKLSGGIDVGATIAQALHMSDECHNRNKASSSLFYKQIVPFLLQTEYPKEVLLRVSQFINGNEHYHLSITMAASKAQLDAANGVKNSTIVTALSRNGYEFGIKVSGLGKDHWFTGPARMVDGLFFPGYSQADACPDMGDSAISETAGLGGFSLGNAPAIVQFVGGTVADALSYVKKMYEITWSENKNYTIPFLNFRGTPAGVDVRKVIETGILPIITTGIAHMKERGKGQIGAGITTPPQECFEKALIALSDAYKKGEE</sequence>
<dbReference type="Gene3D" id="3.90.1700.10">
    <property type="entry name" value="v583 domain like"/>
    <property type="match status" value="1"/>
</dbReference>
<reference evidence="1" key="1">
    <citation type="submission" date="2013-10" db="EMBL/GenBank/DDBJ databases">
        <title>Metagenomics Reveals New Arsenic Resistance Genes.</title>
        <authorList>
            <person name="Sharma R."/>
        </authorList>
    </citation>
    <scope>NUCLEOTIDE SEQUENCE</scope>
</reference>
<dbReference type="EMBL" id="KF733648">
    <property type="protein sequence ID" value="AHH81881.1"/>
    <property type="molecule type" value="Genomic_DNA"/>
</dbReference>
<dbReference type="InterPro" id="IPR009499">
    <property type="entry name" value="AllG-like"/>
</dbReference>
<proteinExistence type="predicted"/>
<protein>
    <recommendedName>
        <fullName evidence="2">DUF1116 domain-containing protein</fullName>
    </recommendedName>
</protein>
<organism evidence="1">
    <name type="scientific">uncultured bacterium pAB4</name>
    <dbReference type="NCBI Taxonomy" id="1444979"/>
    <lineage>
        <taxon>Bacteria</taxon>
        <taxon>environmental samples</taxon>
    </lineage>
</organism>
<name>W5VJW4_9BACT</name>
<dbReference type="InterPro" id="IPR024033">
    <property type="entry name" value="OXTCase_su_AllG_h-dom"/>
</dbReference>
<accession>W5VJW4</accession>
<dbReference type="AlphaFoldDB" id="W5VJW4"/>
<evidence type="ECO:0000313" key="1">
    <source>
        <dbReference type="EMBL" id="AHH81881.1"/>
    </source>
</evidence>
<dbReference type="Gene3D" id="3.40.50.720">
    <property type="entry name" value="NAD(P)-binding Rossmann-like Domain"/>
    <property type="match status" value="1"/>
</dbReference>
<dbReference type="Gene3D" id="3.90.1710.10">
    <property type="entry name" value="Enterococcus faecalis V583 domain"/>
    <property type="match status" value="1"/>
</dbReference>